<evidence type="ECO:0000313" key="2">
    <source>
        <dbReference type="EMBL" id="KAF6024611.1"/>
    </source>
</evidence>
<name>A0A7J7JG75_BUGNE</name>
<dbReference type="OrthoDB" id="10067323at2759"/>
<evidence type="ECO:0000313" key="3">
    <source>
        <dbReference type="Proteomes" id="UP000593567"/>
    </source>
</evidence>
<feature type="compositionally biased region" description="Basic and acidic residues" evidence="1">
    <location>
        <begin position="9"/>
        <end position="19"/>
    </location>
</feature>
<keyword evidence="3" id="KW-1185">Reference proteome</keyword>
<gene>
    <name evidence="2" type="ORF">EB796_017055</name>
</gene>
<dbReference type="Proteomes" id="UP000593567">
    <property type="component" value="Unassembled WGS sequence"/>
</dbReference>
<dbReference type="PANTHER" id="PTHR13361">
    <property type="entry name" value="WW DOMAIN-BINDING PROTEIN 11"/>
    <property type="match status" value="1"/>
</dbReference>
<feature type="region of interest" description="Disordered" evidence="1">
    <location>
        <begin position="1"/>
        <end position="25"/>
    </location>
</feature>
<dbReference type="GO" id="GO:0005681">
    <property type="term" value="C:spliceosomal complex"/>
    <property type="evidence" value="ECO:0007669"/>
    <property type="project" value="TreeGrafter"/>
</dbReference>
<protein>
    <submittedName>
        <fullName evidence="2">WBP11</fullName>
    </submittedName>
</protein>
<dbReference type="PANTHER" id="PTHR13361:SF1">
    <property type="entry name" value="WW DOMAIN-BINDING PROTEIN 11"/>
    <property type="match status" value="1"/>
</dbReference>
<dbReference type="EMBL" id="VXIV02002554">
    <property type="protein sequence ID" value="KAF6024611.1"/>
    <property type="molecule type" value="Genomic_DNA"/>
</dbReference>
<accession>A0A7J7JG75</accession>
<sequence length="493" mass="54593">MRNKTYQIKQERNKGERNSRKIRKQRMAVRHAVLKGKDGQKIIQDLDEIDDMELNPSKPPSLGEKVLKEKRRKLMETFERVLKLYEKEDTEYYAEFKEVYDQYLERRARKQMYYDEVKSAERVLVDEIPLPDLPLVTPVAPYDIPLPQPKSILKKAPAYTRSNEHKRKPPGPPPGPPPALSDSEEELEVGTTPLAEKHRSIRFQDEEGREPTDGETEAKGLDEHTESTAKPTTPLQAAMLKMAAEKAAKVLEQSQQNANAEEVFAEHGNVGNVLNDRGAEMQTSAVDVEGAALPPAEITPGMVQPIIYRGPGGAPVVGLQLAPVAIRPPGLLPPGPPPGLPPALRVHRLPTDLPPRLVRPPMNIPPPGMRPGMQQSNILSAPPSIMKPPSSKPFNQPQQDSHATISAKPVIKHHIGDVTRFMPTSLKIKRDGQKKPVSKLGKYVSFTYSVQNSLRKSSVPLSAPVSSTKSAPGTGQTKDDAYDSFMKEIEGIM</sequence>
<organism evidence="2 3">
    <name type="scientific">Bugula neritina</name>
    <name type="common">Brown bryozoan</name>
    <name type="synonym">Sertularia neritina</name>
    <dbReference type="NCBI Taxonomy" id="10212"/>
    <lineage>
        <taxon>Eukaryota</taxon>
        <taxon>Metazoa</taxon>
        <taxon>Spiralia</taxon>
        <taxon>Lophotrochozoa</taxon>
        <taxon>Bryozoa</taxon>
        <taxon>Gymnolaemata</taxon>
        <taxon>Cheilostomatida</taxon>
        <taxon>Flustrina</taxon>
        <taxon>Buguloidea</taxon>
        <taxon>Bugulidae</taxon>
        <taxon>Bugula</taxon>
    </lineage>
</organism>
<feature type="region of interest" description="Disordered" evidence="1">
    <location>
        <begin position="456"/>
        <end position="482"/>
    </location>
</feature>
<feature type="compositionally biased region" description="Basic and acidic residues" evidence="1">
    <location>
        <begin position="195"/>
        <end position="227"/>
    </location>
</feature>
<reference evidence="2" key="1">
    <citation type="submission" date="2020-06" db="EMBL/GenBank/DDBJ databases">
        <title>Draft genome of Bugula neritina, a colonial animal packing powerful symbionts and potential medicines.</title>
        <authorList>
            <person name="Rayko M."/>
        </authorList>
    </citation>
    <scope>NUCLEOTIDE SEQUENCE [LARGE SCALE GENOMIC DNA]</scope>
    <source>
        <strain evidence="2">Kwan_BN1</strain>
    </source>
</reference>
<feature type="compositionally biased region" description="Polar residues" evidence="1">
    <location>
        <begin position="456"/>
        <end position="476"/>
    </location>
</feature>
<comment type="caution">
    <text evidence="2">The sequence shown here is derived from an EMBL/GenBank/DDBJ whole genome shotgun (WGS) entry which is preliminary data.</text>
</comment>
<proteinExistence type="predicted"/>
<feature type="compositionally biased region" description="Pro residues" evidence="1">
    <location>
        <begin position="170"/>
        <end position="179"/>
    </location>
</feature>
<feature type="region of interest" description="Disordered" evidence="1">
    <location>
        <begin position="159"/>
        <end position="231"/>
    </location>
</feature>
<dbReference type="AlphaFoldDB" id="A0A7J7JG75"/>
<evidence type="ECO:0000256" key="1">
    <source>
        <dbReference type="SAM" id="MobiDB-lite"/>
    </source>
</evidence>